<dbReference type="InterPro" id="IPR007718">
    <property type="entry name" value="Srp40_C"/>
</dbReference>
<gene>
    <name evidence="3" type="ORF">OCBIM_22011609mg</name>
</gene>
<evidence type="ECO:0000313" key="3">
    <source>
        <dbReference type="EMBL" id="KOF66697.1"/>
    </source>
</evidence>
<reference evidence="3" key="1">
    <citation type="submission" date="2015-07" db="EMBL/GenBank/DDBJ databases">
        <title>MeaNS - Measles Nucleotide Surveillance Program.</title>
        <authorList>
            <person name="Tran T."/>
            <person name="Druce J."/>
        </authorList>
    </citation>
    <scope>NUCLEOTIDE SEQUENCE</scope>
    <source>
        <strain evidence="3">UCB-OBI-ISO-001</strain>
        <tissue evidence="3">Gonad</tissue>
    </source>
</reference>
<dbReference type="GO" id="GO:0005654">
    <property type="term" value="C:nucleoplasm"/>
    <property type="evidence" value="ECO:0007669"/>
    <property type="project" value="TreeGrafter"/>
</dbReference>
<feature type="domain" description="Srp40 C-terminal" evidence="2">
    <location>
        <begin position="318"/>
        <end position="390"/>
    </location>
</feature>
<proteinExistence type="predicted"/>
<feature type="region of interest" description="Disordered" evidence="1">
    <location>
        <begin position="339"/>
        <end position="379"/>
    </location>
</feature>
<feature type="compositionally biased region" description="Low complexity" evidence="1">
    <location>
        <begin position="226"/>
        <end position="237"/>
    </location>
</feature>
<accession>A0A0L8FPV6</accession>
<feature type="compositionally biased region" description="Polar residues" evidence="1">
    <location>
        <begin position="281"/>
        <end position="315"/>
    </location>
</feature>
<sequence>MAAKAASSTSLGPSSEDEATTKVGAVKSPFASRLPVASKSSTSTTSKCERNCSETDSYSKSSSSDVSSSVVEVVAKNVPNRNLPVSAISSRTSKSLQNKITSKHKGLSNEPSNSISVSSETISSSGEDDNYIPVSQKHTPVSVLKTLTNSENKMLAQKKKLRKNSLGNTNDISIKTLLFQSTPISKNANVQSSNSDSNSSSEEDSKKCSLSKNISSQLKKASTMQNGNISSGNSNSSEITIVEDSQISLETSGLASKKDSSSSSVDSDSSSNNDPIPPSQTPNAILQLSNGMLQQNTPSVTPVSQKKTPVNSMHKSTPFRRVVSENIQIDPRLRDNSFEAKKGASGSWGAKANDKLKFTRGKGFRQQKTKNKRGSYKGGQIDLSVNSIKFD</sequence>
<protein>
    <recommendedName>
        <fullName evidence="2">Srp40 C-terminal domain-containing protein</fullName>
    </recommendedName>
</protein>
<dbReference type="AlphaFoldDB" id="A0A0L8FPV6"/>
<evidence type="ECO:0000259" key="2">
    <source>
        <dbReference type="Pfam" id="PF05022"/>
    </source>
</evidence>
<dbReference type="PANTHER" id="PTHR23216">
    <property type="entry name" value="NUCLEOLAR AND COILED-BODY PHOSPHOPROTEIN 1"/>
    <property type="match status" value="1"/>
</dbReference>
<dbReference type="EMBL" id="KQ427797">
    <property type="protein sequence ID" value="KOF66697.1"/>
    <property type="molecule type" value="Genomic_DNA"/>
</dbReference>
<feature type="region of interest" description="Disordered" evidence="1">
    <location>
        <begin position="1"/>
        <end position="137"/>
    </location>
</feature>
<name>A0A0L8FPV6_OCTBM</name>
<organism evidence="3">
    <name type="scientific">Octopus bimaculoides</name>
    <name type="common">California two-spotted octopus</name>
    <dbReference type="NCBI Taxonomy" id="37653"/>
    <lineage>
        <taxon>Eukaryota</taxon>
        <taxon>Metazoa</taxon>
        <taxon>Spiralia</taxon>
        <taxon>Lophotrochozoa</taxon>
        <taxon>Mollusca</taxon>
        <taxon>Cephalopoda</taxon>
        <taxon>Coleoidea</taxon>
        <taxon>Octopodiformes</taxon>
        <taxon>Octopoda</taxon>
        <taxon>Incirrata</taxon>
        <taxon>Octopodidae</taxon>
        <taxon>Octopus</taxon>
    </lineage>
</organism>
<feature type="region of interest" description="Disordered" evidence="1">
    <location>
        <begin position="251"/>
        <end position="316"/>
    </location>
</feature>
<feature type="compositionally biased region" description="Low complexity" evidence="1">
    <location>
        <begin position="54"/>
        <end position="74"/>
    </location>
</feature>
<dbReference type="Pfam" id="PF05022">
    <property type="entry name" value="SRP40_C"/>
    <property type="match status" value="1"/>
</dbReference>
<dbReference type="PANTHER" id="PTHR23216:SF1">
    <property type="entry name" value="NUCLEOLAR AND COILED-BODY PHOSPHOPROTEIN 1"/>
    <property type="match status" value="1"/>
</dbReference>
<evidence type="ECO:0000256" key="1">
    <source>
        <dbReference type="SAM" id="MobiDB-lite"/>
    </source>
</evidence>
<feature type="region of interest" description="Disordered" evidence="1">
    <location>
        <begin position="187"/>
        <end position="237"/>
    </location>
</feature>
<feature type="compositionally biased region" description="Polar residues" evidence="1">
    <location>
        <begin position="87"/>
        <end position="100"/>
    </location>
</feature>
<dbReference type="OrthoDB" id="5599646at2759"/>
<dbReference type="GO" id="GO:0005730">
    <property type="term" value="C:nucleolus"/>
    <property type="evidence" value="ECO:0007669"/>
    <property type="project" value="InterPro"/>
</dbReference>
<feature type="compositionally biased region" description="Basic residues" evidence="1">
    <location>
        <begin position="358"/>
        <end position="375"/>
    </location>
</feature>
<feature type="compositionally biased region" description="Low complexity" evidence="1">
    <location>
        <begin position="108"/>
        <end position="125"/>
    </location>
</feature>
<dbReference type="InterPro" id="IPR039191">
    <property type="entry name" value="Nopp140-like"/>
</dbReference>
<feature type="compositionally biased region" description="Low complexity" evidence="1">
    <location>
        <begin position="261"/>
        <end position="274"/>
    </location>
</feature>
<feature type="compositionally biased region" description="Polar residues" evidence="1">
    <location>
        <begin position="208"/>
        <end position="225"/>
    </location>
</feature>
<feature type="compositionally biased region" description="Polar residues" evidence="1">
    <location>
        <begin position="1"/>
        <end position="13"/>
    </location>
</feature>